<dbReference type="InterPro" id="IPR049704">
    <property type="entry name" value="Aminotrans_3_PPA_site"/>
</dbReference>
<keyword evidence="5" id="KW-1185">Reference proteome</keyword>
<dbReference type="GO" id="GO:0008483">
    <property type="term" value="F:transaminase activity"/>
    <property type="evidence" value="ECO:0007669"/>
    <property type="project" value="UniProtKB-KW"/>
</dbReference>
<name>A0ABW0YRZ6_9BACI</name>
<reference evidence="5" key="1">
    <citation type="journal article" date="2019" name="Int. J. Syst. Evol. Microbiol.">
        <title>The Global Catalogue of Microorganisms (GCM) 10K type strain sequencing project: providing services to taxonomists for standard genome sequencing and annotation.</title>
        <authorList>
            <consortium name="The Broad Institute Genomics Platform"/>
            <consortium name="The Broad Institute Genome Sequencing Center for Infectious Disease"/>
            <person name="Wu L."/>
            <person name="Ma J."/>
        </authorList>
    </citation>
    <scope>NUCLEOTIDE SEQUENCE [LARGE SCALE GENOMIC DNA]</scope>
    <source>
        <strain evidence="5">CECT 7184</strain>
    </source>
</reference>
<dbReference type="Pfam" id="PF00202">
    <property type="entry name" value="Aminotran_3"/>
    <property type="match status" value="1"/>
</dbReference>
<dbReference type="Gene3D" id="3.40.640.10">
    <property type="entry name" value="Type I PLP-dependent aspartate aminotransferase-like (Major domain)"/>
    <property type="match status" value="1"/>
</dbReference>
<dbReference type="SUPFAM" id="SSF53383">
    <property type="entry name" value="PLP-dependent transferases"/>
    <property type="match status" value="1"/>
</dbReference>
<evidence type="ECO:0000256" key="3">
    <source>
        <dbReference type="RuleBase" id="RU003560"/>
    </source>
</evidence>
<dbReference type="RefSeq" id="WP_385940180.1">
    <property type="nucleotide sequence ID" value="NZ_JBHSOZ010000003.1"/>
</dbReference>
<evidence type="ECO:0000313" key="5">
    <source>
        <dbReference type="Proteomes" id="UP001596142"/>
    </source>
</evidence>
<dbReference type="InterPro" id="IPR005814">
    <property type="entry name" value="Aminotrans_3"/>
</dbReference>
<comment type="caution">
    <text evidence="4">The sequence shown here is derived from an EMBL/GenBank/DDBJ whole genome shotgun (WGS) entry which is preliminary data.</text>
</comment>
<dbReference type="Gene3D" id="3.90.1150.10">
    <property type="entry name" value="Aspartate Aminotransferase, domain 1"/>
    <property type="match status" value="1"/>
</dbReference>
<accession>A0ABW0YRZ6</accession>
<evidence type="ECO:0000256" key="1">
    <source>
        <dbReference type="ARBA" id="ARBA00008954"/>
    </source>
</evidence>
<dbReference type="InterPro" id="IPR015421">
    <property type="entry name" value="PyrdxlP-dep_Trfase_major"/>
</dbReference>
<evidence type="ECO:0000256" key="2">
    <source>
        <dbReference type="ARBA" id="ARBA00022898"/>
    </source>
</evidence>
<dbReference type="PANTHER" id="PTHR43094:SF1">
    <property type="entry name" value="AMINOTRANSFERASE CLASS-III"/>
    <property type="match status" value="1"/>
</dbReference>
<evidence type="ECO:0000313" key="4">
    <source>
        <dbReference type="EMBL" id="MFC5712879.1"/>
    </source>
</evidence>
<organism evidence="4 5">
    <name type="scientific">Thalassorhabdus alkalitolerans</name>
    <dbReference type="NCBI Taxonomy" id="2282697"/>
    <lineage>
        <taxon>Bacteria</taxon>
        <taxon>Bacillati</taxon>
        <taxon>Bacillota</taxon>
        <taxon>Bacilli</taxon>
        <taxon>Bacillales</taxon>
        <taxon>Bacillaceae</taxon>
        <taxon>Thalassorhabdus</taxon>
    </lineage>
</organism>
<dbReference type="PANTHER" id="PTHR43094">
    <property type="entry name" value="AMINOTRANSFERASE"/>
    <property type="match status" value="1"/>
</dbReference>
<dbReference type="PROSITE" id="PS00600">
    <property type="entry name" value="AA_TRANSFER_CLASS_3"/>
    <property type="match status" value="1"/>
</dbReference>
<gene>
    <name evidence="4" type="ORF">ACFPU1_08805</name>
</gene>
<keyword evidence="4" id="KW-0808">Transferase</keyword>
<dbReference type="InterPro" id="IPR015424">
    <property type="entry name" value="PyrdxlP-dep_Trfase"/>
</dbReference>
<comment type="similarity">
    <text evidence="1 3">Belongs to the class-III pyridoxal-phosphate-dependent aminotransferase family.</text>
</comment>
<dbReference type="InterPro" id="IPR015422">
    <property type="entry name" value="PyrdxlP-dep_Trfase_small"/>
</dbReference>
<dbReference type="EMBL" id="JBHSOZ010000003">
    <property type="protein sequence ID" value="MFC5712879.1"/>
    <property type="molecule type" value="Genomic_DNA"/>
</dbReference>
<proteinExistence type="inferred from homology"/>
<protein>
    <submittedName>
        <fullName evidence="4">Aminotransferase</fullName>
    </submittedName>
</protein>
<keyword evidence="4" id="KW-0032">Aminotransferase</keyword>
<dbReference type="Proteomes" id="UP001596142">
    <property type="component" value="Unassembled WGS sequence"/>
</dbReference>
<dbReference type="NCBIfam" id="NF005812">
    <property type="entry name" value="PRK07678.1"/>
    <property type="match status" value="1"/>
</dbReference>
<keyword evidence="2 3" id="KW-0663">Pyridoxal phosphate</keyword>
<dbReference type="CDD" id="cd00610">
    <property type="entry name" value="OAT_like"/>
    <property type="match status" value="1"/>
</dbReference>
<sequence length="467" mass="51581">MDGNTDKGAEVLTYVSTTKENNEKEELLDKDRAHLWHHMSPHNDHPHVFVEGKSSWIKDIDGNNYLDGMSGLWCVNIGHGREEVARVAAAQMSKLAFAPLSQSHVPAIELSAMLNEWLQGDYKIFFSNSGSDANEVAFKIARQYFAQTGKGTKYKFISRYRAYHGNSMGAMGATGQAERKVKYEPGGEGFKHAPPPYCYRCPFGQEKGHCKMECAQAIDEMIEWEGEETVAGVILEPVITGGGVIVPPPEYLKEIREICDRRNVLLIVDEVICGFGRSGEKFGHQNFGVEPDIVSMAKGMTSAYAPLSATAVSSHIYEPFKEKGKTNHFRHVNTFGGNPVSCAIALKNLEILEREQLIKQAKDKGKYVTERLAGLTELSLVGDVRTFGLIAGIELVEDKKTKVPASPEKVANVLAMCKKQNILIGKNGDTVPHHNNVITVAPPFVTTKEELDLIVETLYVSIKNANK</sequence>